<feature type="domain" description="Restriction system protein Mrr-like N-terminal" evidence="2">
    <location>
        <begin position="6"/>
        <end position="90"/>
    </location>
</feature>
<dbReference type="Pfam" id="PF14338">
    <property type="entry name" value="Mrr_N"/>
    <property type="match status" value="1"/>
</dbReference>
<dbReference type="InterPro" id="IPR052906">
    <property type="entry name" value="Type_IV_Methyl-Rstrct_Enzyme"/>
</dbReference>
<dbReference type="GO" id="GO:0009307">
    <property type="term" value="P:DNA restriction-modification system"/>
    <property type="evidence" value="ECO:0007669"/>
    <property type="project" value="InterPro"/>
</dbReference>
<evidence type="ECO:0000259" key="2">
    <source>
        <dbReference type="Pfam" id="PF14338"/>
    </source>
</evidence>
<proteinExistence type="predicted"/>
<evidence type="ECO:0000259" key="1">
    <source>
        <dbReference type="Pfam" id="PF04471"/>
    </source>
</evidence>
<dbReference type="InterPro" id="IPR011335">
    <property type="entry name" value="Restrct_endonuc-II-like"/>
</dbReference>
<dbReference type="EMBL" id="CACRUX010000101">
    <property type="protein sequence ID" value="VYU51155.1"/>
    <property type="molecule type" value="Genomic_DNA"/>
</dbReference>
<name>A0A6N3FGI1_9FIRM</name>
<protein>
    <submittedName>
        <fullName evidence="3">Mrr restriction system protein</fullName>
    </submittedName>
</protein>
<dbReference type="GO" id="GO:0015666">
    <property type="term" value="F:restriction endodeoxyribonuclease activity"/>
    <property type="evidence" value="ECO:0007669"/>
    <property type="project" value="TreeGrafter"/>
</dbReference>
<organism evidence="3">
    <name type="scientific">Veillonella ratti</name>
    <dbReference type="NCBI Taxonomy" id="103892"/>
    <lineage>
        <taxon>Bacteria</taxon>
        <taxon>Bacillati</taxon>
        <taxon>Bacillota</taxon>
        <taxon>Negativicutes</taxon>
        <taxon>Veillonellales</taxon>
        <taxon>Veillonellaceae</taxon>
        <taxon>Veillonella</taxon>
    </lineage>
</organism>
<dbReference type="Gene3D" id="3.40.1350.10">
    <property type="match status" value="1"/>
</dbReference>
<dbReference type="Gene3D" id="1.10.10.10">
    <property type="entry name" value="Winged helix-like DNA-binding domain superfamily/Winged helix DNA-binding domain"/>
    <property type="match status" value="1"/>
</dbReference>
<dbReference type="SUPFAM" id="SSF52980">
    <property type="entry name" value="Restriction endonuclease-like"/>
    <property type="match status" value="1"/>
</dbReference>
<dbReference type="InterPro" id="IPR036388">
    <property type="entry name" value="WH-like_DNA-bd_sf"/>
</dbReference>
<dbReference type="Pfam" id="PF04471">
    <property type="entry name" value="Mrr_cat"/>
    <property type="match status" value="1"/>
</dbReference>
<feature type="domain" description="Restriction endonuclease type IV Mrr" evidence="1">
    <location>
        <begin position="158"/>
        <end position="280"/>
    </location>
</feature>
<dbReference type="PANTHER" id="PTHR30015:SF7">
    <property type="entry name" value="TYPE IV METHYL-DIRECTED RESTRICTION ENZYME ECOKMRR"/>
    <property type="match status" value="1"/>
</dbReference>
<dbReference type="PANTHER" id="PTHR30015">
    <property type="entry name" value="MRR RESTRICTION SYSTEM PROTEIN"/>
    <property type="match status" value="1"/>
</dbReference>
<dbReference type="GO" id="GO:0003677">
    <property type="term" value="F:DNA binding"/>
    <property type="evidence" value="ECO:0007669"/>
    <property type="project" value="InterPro"/>
</dbReference>
<gene>
    <name evidence="3" type="primary">mrr</name>
    <name evidence="3" type="ORF">VRLFYP33_02312</name>
</gene>
<dbReference type="RefSeq" id="WP_021842645.1">
    <property type="nucleotide sequence ID" value="NZ_CACRUX010000101.1"/>
</dbReference>
<dbReference type="AlphaFoldDB" id="A0A6N3FGI1"/>
<dbReference type="InterPro" id="IPR007560">
    <property type="entry name" value="Restrct_endonuc_IV_Mrr"/>
</dbReference>
<reference evidence="3" key="1">
    <citation type="submission" date="2019-11" db="EMBL/GenBank/DDBJ databases">
        <authorList>
            <person name="Feng L."/>
        </authorList>
    </citation>
    <scope>NUCLEOTIDE SEQUENCE</scope>
    <source>
        <strain evidence="3">VrattiLFYP33</strain>
    </source>
</reference>
<dbReference type="InterPro" id="IPR025745">
    <property type="entry name" value="Mrr-like_N_dom"/>
</dbReference>
<evidence type="ECO:0000313" key="3">
    <source>
        <dbReference type="EMBL" id="VYU51155.1"/>
    </source>
</evidence>
<dbReference type="InterPro" id="IPR011856">
    <property type="entry name" value="tRNA_endonuc-like_dom_sf"/>
</dbReference>
<accession>A0A6N3FGI1</accession>
<sequence length="306" mass="34139">MAIPKYFEFFPTVIECLSDATLHTSKEIREYCISAFKLTKDDCLEQLESGQLVVNTRISWACTYLKKAGLIDRPQRGSYLLTKLGKAALKDGVDNIILDYLKQFEAFRDFVHVEPGIQSSGNTPLAPKSDDKSPEELIEYAMNQLNSSLADALLIEVMKMTPYEFEKLVVKLLIKMGYGSAELSLNSVTKLSGDEGVDGMVAADRLGFDVIYTQAKQWKPDSVVGRPEIQKFLGALAGQGVAKGIFITTAKVSSEAREYVAKQLLQKIVLIDGKRLMELMIEYNLGVSVENLYTVKKLDTDFFTED</sequence>